<keyword evidence="11" id="KW-1185">Reference proteome</keyword>
<name>A0A1X7R229_9SACH</name>
<evidence type="ECO:0000256" key="1">
    <source>
        <dbReference type="ARBA" id="ARBA00002738"/>
    </source>
</evidence>
<feature type="region of interest" description="Disordered" evidence="8">
    <location>
        <begin position="16"/>
        <end position="37"/>
    </location>
</feature>
<evidence type="ECO:0000256" key="3">
    <source>
        <dbReference type="ARBA" id="ARBA00004496"/>
    </source>
</evidence>
<gene>
    <name evidence="10" type="ORF">KASA_0O03234G</name>
</gene>
<keyword evidence="7" id="KW-0539">Nucleus</keyword>
<evidence type="ECO:0000259" key="9">
    <source>
        <dbReference type="SMART" id="SM01312"/>
    </source>
</evidence>
<comment type="similarity">
    <text evidence="4">Belongs to the RTC4 family.</text>
</comment>
<proteinExistence type="inferred from homology"/>
<feature type="domain" description="Restriction of telomere capping protein 4 C-terminal" evidence="9">
    <location>
        <begin position="221"/>
        <end position="352"/>
    </location>
</feature>
<dbReference type="InterPro" id="IPR028094">
    <property type="entry name" value="RTC4_C"/>
</dbReference>
<sequence>MTPGEPRKINYAAYLQRNDSNMKAMKRGGRQSPRSTKKIKVELEDGHKYISDNEASSGSSSDDDRLANQLTNKITMDFLNTPLLKNLESKKETSKTKSLAPPAKTRELTMNDSNVVLIQSVCDIPIFEQESPIRKAGLILDSDDSSDDENNDKSVNSLSQTVKKNRKSIKKVRKGLTFTNSPQSIQKLKDRLTKKYHLPLVISLKDLNEKCKPFLNVALDILEGKIQSGYYSRAKEIFKESTSSILSTTELRQLDLTYFFAGYYGLMRQYMVGQLIATEYNSKFSRNKSPVLRWWGIEDFCRYVLAPEVLTALCISEMGIAPKEDEDDEDVKERVFDLFQKTKEFGLQVADVELD</sequence>
<keyword evidence="6" id="KW-0963">Cytoplasm</keyword>
<organism evidence="10 11">
    <name type="scientific">Maudiozyma saulgeensis</name>
    <dbReference type="NCBI Taxonomy" id="1789683"/>
    <lineage>
        <taxon>Eukaryota</taxon>
        <taxon>Fungi</taxon>
        <taxon>Dikarya</taxon>
        <taxon>Ascomycota</taxon>
        <taxon>Saccharomycotina</taxon>
        <taxon>Saccharomycetes</taxon>
        <taxon>Saccharomycetales</taxon>
        <taxon>Saccharomycetaceae</taxon>
        <taxon>Maudiozyma</taxon>
    </lineage>
</organism>
<comment type="subcellular location">
    <subcellularLocation>
        <location evidence="3">Cytoplasm</location>
    </subcellularLocation>
    <subcellularLocation>
        <location evidence="2">Nucleus</location>
    </subcellularLocation>
</comment>
<dbReference type="AlphaFoldDB" id="A0A1X7R229"/>
<evidence type="ECO:0000256" key="4">
    <source>
        <dbReference type="ARBA" id="ARBA00009461"/>
    </source>
</evidence>
<feature type="region of interest" description="Disordered" evidence="8">
    <location>
        <begin position="143"/>
        <end position="168"/>
    </location>
</feature>
<dbReference type="STRING" id="1789683.A0A1X7R229"/>
<evidence type="ECO:0000256" key="6">
    <source>
        <dbReference type="ARBA" id="ARBA00022490"/>
    </source>
</evidence>
<accession>A0A1X7R229</accession>
<evidence type="ECO:0000256" key="5">
    <source>
        <dbReference type="ARBA" id="ARBA00015162"/>
    </source>
</evidence>
<dbReference type="PANTHER" id="PTHR41391">
    <property type="entry name" value="RESTRICTION OF TELOMERE CAPPING PROTEIN 4"/>
    <property type="match status" value="1"/>
</dbReference>
<dbReference type="InterPro" id="IPR039024">
    <property type="entry name" value="RTC4"/>
</dbReference>
<evidence type="ECO:0000256" key="2">
    <source>
        <dbReference type="ARBA" id="ARBA00004123"/>
    </source>
</evidence>
<dbReference type="OrthoDB" id="128308at2759"/>
<dbReference type="GO" id="GO:0005737">
    <property type="term" value="C:cytoplasm"/>
    <property type="evidence" value="ECO:0007669"/>
    <property type="project" value="UniProtKB-SubCell"/>
</dbReference>
<dbReference type="EMBL" id="FXLY01000004">
    <property type="protein sequence ID" value="SMN19743.1"/>
    <property type="molecule type" value="Genomic_DNA"/>
</dbReference>
<dbReference type="Proteomes" id="UP000196158">
    <property type="component" value="Unassembled WGS sequence"/>
</dbReference>
<evidence type="ECO:0000256" key="8">
    <source>
        <dbReference type="SAM" id="MobiDB-lite"/>
    </source>
</evidence>
<evidence type="ECO:0000313" key="11">
    <source>
        <dbReference type="Proteomes" id="UP000196158"/>
    </source>
</evidence>
<comment type="function">
    <text evidence="1">May be involved in a process influencing telomere capping.</text>
</comment>
<dbReference type="Pfam" id="PF14474">
    <property type="entry name" value="RTC4"/>
    <property type="match status" value="1"/>
</dbReference>
<dbReference type="SMART" id="SM01312">
    <property type="entry name" value="RTC4"/>
    <property type="match status" value="1"/>
</dbReference>
<dbReference type="GO" id="GO:0005634">
    <property type="term" value="C:nucleus"/>
    <property type="evidence" value="ECO:0007669"/>
    <property type="project" value="UniProtKB-SubCell"/>
</dbReference>
<dbReference type="PANTHER" id="PTHR41391:SF1">
    <property type="entry name" value="RESTRICTION OF TELOMERE CAPPING PROTEIN 4"/>
    <property type="match status" value="1"/>
</dbReference>
<reference evidence="10 11" key="1">
    <citation type="submission" date="2017-04" db="EMBL/GenBank/DDBJ databases">
        <authorList>
            <person name="Afonso C.L."/>
            <person name="Miller P.J."/>
            <person name="Scott M.A."/>
            <person name="Spackman E."/>
            <person name="Goraichik I."/>
            <person name="Dimitrov K.M."/>
            <person name="Suarez D.L."/>
            <person name="Swayne D.E."/>
        </authorList>
    </citation>
    <scope>NUCLEOTIDE SEQUENCE [LARGE SCALE GENOMIC DNA]</scope>
</reference>
<evidence type="ECO:0000313" key="10">
    <source>
        <dbReference type="EMBL" id="SMN19743.1"/>
    </source>
</evidence>
<protein>
    <recommendedName>
        <fullName evidence="5">Restriction of telomere capping protein 4</fullName>
    </recommendedName>
</protein>
<evidence type="ECO:0000256" key="7">
    <source>
        <dbReference type="ARBA" id="ARBA00023242"/>
    </source>
</evidence>